<evidence type="ECO:0000256" key="1">
    <source>
        <dbReference type="SAM" id="MobiDB-lite"/>
    </source>
</evidence>
<proteinExistence type="predicted"/>
<feature type="region of interest" description="Disordered" evidence="1">
    <location>
        <begin position="38"/>
        <end position="84"/>
    </location>
</feature>
<keyword evidence="4" id="KW-1185">Reference proteome</keyword>
<evidence type="ECO:0000256" key="2">
    <source>
        <dbReference type="SAM" id="SignalP"/>
    </source>
</evidence>
<gene>
    <name evidence="3" type="ORF">ABVV53_10130</name>
</gene>
<reference evidence="3 4" key="1">
    <citation type="submission" date="2024-07" db="EMBL/GenBank/DDBJ databases">
        <title>Novosphingobium kalidii RD2P27.</title>
        <authorList>
            <person name="Sun J.-Q."/>
        </authorList>
    </citation>
    <scope>NUCLEOTIDE SEQUENCE [LARGE SCALE GENOMIC DNA]</scope>
    <source>
        <strain evidence="3 4">RD2P27</strain>
    </source>
</reference>
<sequence>MKRLLCAVLALTASLGTAQAQVDWSGMIGTIAQEDAVREAAREGSNGGQIQHPRNRQSAASASNAKARRQCASARGKASRGMRDPRLTQILSLCNRAGY</sequence>
<keyword evidence="2" id="KW-0732">Signal</keyword>
<organism evidence="3 4">
    <name type="scientific">Novosphingobium kalidii</name>
    <dbReference type="NCBI Taxonomy" id="3230299"/>
    <lineage>
        <taxon>Bacteria</taxon>
        <taxon>Pseudomonadati</taxon>
        <taxon>Pseudomonadota</taxon>
        <taxon>Alphaproteobacteria</taxon>
        <taxon>Sphingomonadales</taxon>
        <taxon>Sphingomonadaceae</taxon>
        <taxon>Novosphingobium</taxon>
    </lineage>
</organism>
<evidence type="ECO:0008006" key="5">
    <source>
        <dbReference type="Google" id="ProtNLM"/>
    </source>
</evidence>
<dbReference type="EMBL" id="JBEWLY010000014">
    <property type="protein sequence ID" value="MET1755812.1"/>
    <property type="molecule type" value="Genomic_DNA"/>
</dbReference>
<feature type="chain" id="PRO_5046710872" description="UrcA family protein" evidence="2">
    <location>
        <begin position="21"/>
        <end position="99"/>
    </location>
</feature>
<feature type="signal peptide" evidence="2">
    <location>
        <begin position="1"/>
        <end position="20"/>
    </location>
</feature>
<comment type="caution">
    <text evidence="3">The sequence shown here is derived from an EMBL/GenBank/DDBJ whole genome shotgun (WGS) entry which is preliminary data.</text>
</comment>
<feature type="compositionally biased region" description="Low complexity" evidence="1">
    <location>
        <begin position="56"/>
        <end position="65"/>
    </location>
</feature>
<dbReference type="RefSeq" id="WP_353984308.1">
    <property type="nucleotide sequence ID" value="NZ_JBEWLY010000014.1"/>
</dbReference>
<dbReference type="Proteomes" id="UP001548713">
    <property type="component" value="Unassembled WGS sequence"/>
</dbReference>
<protein>
    <recommendedName>
        <fullName evidence="5">UrcA family protein</fullName>
    </recommendedName>
</protein>
<evidence type="ECO:0000313" key="3">
    <source>
        <dbReference type="EMBL" id="MET1755812.1"/>
    </source>
</evidence>
<name>A0ABV2D1Q2_9SPHN</name>
<accession>A0ABV2D1Q2</accession>
<evidence type="ECO:0000313" key="4">
    <source>
        <dbReference type="Proteomes" id="UP001548713"/>
    </source>
</evidence>